<accession>A0ABQ3JAV4</accession>
<proteinExistence type="predicted"/>
<reference evidence="2" key="1">
    <citation type="journal article" date="2019" name="Int. J. Syst. Evol. Microbiol.">
        <title>The Global Catalogue of Microorganisms (GCM) 10K type strain sequencing project: providing services to taxonomists for standard genome sequencing and annotation.</title>
        <authorList>
            <consortium name="The Broad Institute Genomics Platform"/>
            <consortium name="The Broad Institute Genome Sequencing Center for Infectious Disease"/>
            <person name="Wu L."/>
            <person name="Ma J."/>
        </authorList>
    </citation>
    <scope>NUCLEOTIDE SEQUENCE [LARGE SCALE GENOMIC DNA]</scope>
    <source>
        <strain evidence="2">CGMCC 4.7677</strain>
    </source>
</reference>
<protein>
    <submittedName>
        <fullName evidence="1">Uncharacterized protein</fullName>
    </submittedName>
</protein>
<keyword evidence="2" id="KW-1185">Reference proteome</keyword>
<evidence type="ECO:0000313" key="2">
    <source>
        <dbReference type="Proteomes" id="UP000605897"/>
    </source>
</evidence>
<comment type="caution">
    <text evidence="1">The sequence shown here is derived from an EMBL/GenBank/DDBJ whole genome shotgun (WGS) entry which is preliminary data.</text>
</comment>
<dbReference type="EMBL" id="BNAU01000006">
    <property type="protein sequence ID" value="GHF11259.1"/>
    <property type="molecule type" value="Genomic_DNA"/>
</dbReference>
<dbReference type="Proteomes" id="UP000605897">
    <property type="component" value="Unassembled WGS sequence"/>
</dbReference>
<organism evidence="1 2">
    <name type="scientific">Amycolatopsis deserti</name>
    <dbReference type="NCBI Taxonomy" id="185696"/>
    <lineage>
        <taxon>Bacteria</taxon>
        <taxon>Bacillati</taxon>
        <taxon>Actinomycetota</taxon>
        <taxon>Actinomycetes</taxon>
        <taxon>Pseudonocardiales</taxon>
        <taxon>Pseudonocardiaceae</taxon>
        <taxon>Amycolatopsis</taxon>
    </lineage>
</organism>
<name>A0ABQ3JAV4_9PSEU</name>
<sequence>MWGVLDAEPAGLDKAASHIGDLLTKLDNKALAGIVPTADVYGDAGLASKLGEFAGLARIAARVLQERVDLTGTALLDTAALFREMELDNEAAIRRAGR</sequence>
<gene>
    <name evidence="1" type="ORF">GCM10017786_51250</name>
</gene>
<evidence type="ECO:0000313" key="1">
    <source>
        <dbReference type="EMBL" id="GHF11259.1"/>
    </source>
</evidence>